<dbReference type="AlphaFoldDB" id="A0A949JWJ7"/>
<evidence type="ECO:0000256" key="9">
    <source>
        <dbReference type="PIRSR" id="PIRSR000485-1"/>
    </source>
</evidence>
<keyword evidence="4 7" id="KW-0808">Transferase</keyword>
<feature type="active site" description="Nucleophile" evidence="7 9">
    <location>
        <position position="20"/>
    </location>
</feature>
<comment type="similarity">
    <text evidence="2 7 8">In the C-terminal section; belongs to the purine/pyrimidine phosphoribosyltransferase family.</text>
</comment>
<feature type="binding site" evidence="7 11">
    <location>
        <position position="265"/>
    </location>
    <ligand>
        <name>[4Fe-4S] cluster</name>
        <dbReference type="ChEBI" id="CHEBI:49883"/>
    </ligand>
</feature>
<evidence type="ECO:0000256" key="11">
    <source>
        <dbReference type="PIRSR" id="PIRSR000485-3"/>
    </source>
</evidence>
<gene>
    <name evidence="7 13" type="primary">purF</name>
    <name evidence="13" type="ORF">KTH89_02630</name>
</gene>
<dbReference type="PANTHER" id="PTHR11907">
    <property type="entry name" value="AMIDOPHOSPHORIBOSYLTRANSFERASE"/>
    <property type="match status" value="1"/>
</dbReference>
<feature type="binding site" evidence="7 10">
    <location>
        <position position="375"/>
    </location>
    <ligand>
        <name>Mg(2+)</name>
        <dbReference type="ChEBI" id="CHEBI:18420"/>
    </ligand>
</feature>
<evidence type="ECO:0000256" key="5">
    <source>
        <dbReference type="ARBA" id="ARBA00022755"/>
    </source>
</evidence>
<protein>
    <recommendedName>
        <fullName evidence="7">Amidophosphoribosyltransferase</fullName>
        <shortName evidence="7">ATase</shortName>
        <ecNumber evidence="7">2.4.2.14</ecNumber>
    </recommendedName>
    <alternativeName>
        <fullName evidence="7">Glutamine phosphoribosylpyrophosphate amidotransferase</fullName>
        <shortName evidence="7">GPATase</shortName>
    </alternativeName>
</protein>
<dbReference type="Proteomes" id="UP000712157">
    <property type="component" value="Unassembled WGS sequence"/>
</dbReference>
<dbReference type="GO" id="GO:0009113">
    <property type="term" value="P:purine nucleobase biosynthetic process"/>
    <property type="evidence" value="ECO:0007669"/>
    <property type="project" value="UniProtKB-UniRule"/>
</dbReference>
<comment type="function">
    <text evidence="7">Catalyzes the formation of phosphoribosylamine from phosphoribosylpyrophosphate (PRPP) and glutamine.</text>
</comment>
<comment type="pathway">
    <text evidence="1 7 8">Purine metabolism; IMP biosynthesis via de novo pathway; N(1)-(5-phospho-D-ribosyl)glycinamide from 5-phospho-alpha-D-ribose 1-diphosphate: step 1/2.</text>
</comment>
<comment type="cofactor">
    <cofactor evidence="7 11">
        <name>[4Fe-4S] cluster</name>
        <dbReference type="ChEBI" id="CHEBI:49883"/>
    </cofactor>
    <text evidence="7 11">Binds 1 [4Fe-4S] cluster per subunit.</text>
</comment>
<dbReference type="Gene3D" id="3.60.20.10">
    <property type="entry name" value="Glutamine Phosphoribosylpyrophosphate, subunit 1, domain 1"/>
    <property type="match status" value="1"/>
</dbReference>
<evidence type="ECO:0000256" key="10">
    <source>
        <dbReference type="PIRSR" id="PIRSR000485-2"/>
    </source>
</evidence>
<dbReference type="EC" id="2.4.2.14" evidence="7"/>
<proteinExistence type="inferred from homology"/>
<evidence type="ECO:0000313" key="14">
    <source>
        <dbReference type="Proteomes" id="UP000712157"/>
    </source>
</evidence>
<evidence type="ECO:0000256" key="2">
    <source>
        <dbReference type="ARBA" id="ARBA00010138"/>
    </source>
</evidence>
<dbReference type="InterPro" id="IPR029055">
    <property type="entry name" value="Ntn_hydrolases_N"/>
</dbReference>
<feature type="binding site" evidence="7 11">
    <location>
        <position position="460"/>
    </location>
    <ligand>
        <name>[4Fe-4S] cluster</name>
        <dbReference type="ChEBI" id="CHEBI:49883"/>
    </ligand>
</feature>
<feature type="binding site" evidence="7 10">
    <location>
        <position position="312"/>
    </location>
    <ligand>
        <name>Mg(2+)</name>
        <dbReference type="ChEBI" id="CHEBI:18420"/>
    </ligand>
</feature>
<comment type="cofactor">
    <cofactor evidence="7 10">
        <name>Mg(2+)</name>
        <dbReference type="ChEBI" id="CHEBI:18420"/>
    </cofactor>
    <text evidence="7 10">Binds 1 Mg(2+) ion per subunit.</text>
</comment>
<organism evidence="13 14">
    <name type="scientific">Diplocloster agilis</name>
    <dbReference type="NCBI Taxonomy" id="2850323"/>
    <lineage>
        <taxon>Bacteria</taxon>
        <taxon>Bacillati</taxon>
        <taxon>Bacillota</taxon>
        <taxon>Clostridia</taxon>
        <taxon>Lachnospirales</taxon>
        <taxon>Lachnospiraceae</taxon>
        <taxon>Diplocloster</taxon>
    </lineage>
</organism>
<sequence>MERNGIYEQTDISDKLREECGVFGIYDFDGNDIASTIYYGLFALQHRGQESCGIAVSETSGPKGKVSSYKGMGLVNEVFTHEALEGMKGDIGVGHVRYSTAGSSTRENAQPLVLNYVKGTLALAHNGNLINAPELRRELEYTGAIFQTTIDSEVIAYHIARERIHSASVEEAVTRAMKKIKGAYSLIVMSPRKLIGARDPFGFKPLCIGKRDHAYIIASESCALETVGAEFVRDVLPGEVVTITPDGGIVSDVSLCQPKVKEARCIFEYIYFARPDTHFDGMSVYGSRMLAGRFLAMDSAVEADLVVGVPESGNAAALGYSLESGIPFGTAFVKNGYVGRTFIKPKQSNRESSVRIKLNVLSEAVKGKRVIMIDDSIVRGTTCDRIVGMLKEAGATEVHVRVSSPPFLYECYFGTDIPSREQLIAYNRTIEEIRDLIGADSLDYLRVERLPELVENRPICTGCFTGQYPLDPPTEDIRGEYAE</sequence>
<evidence type="ECO:0000259" key="12">
    <source>
        <dbReference type="PROSITE" id="PS51278"/>
    </source>
</evidence>
<dbReference type="RefSeq" id="WP_238720516.1">
    <property type="nucleotide sequence ID" value="NZ_JAHQCW010000003.1"/>
</dbReference>
<dbReference type="GO" id="GO:0051539">
    <property type="term" value="F:4 iron, 4 sulfur cluster binding"/>
    <property type="evidence" value="ECO:0007669"/>
    <property type="project" value="UniProtKB-KW"/>
</dbReference>
<evidence type="ECO:0000256" key="3">
    <source>
        <dbReference type="ARBA" id="ARBA00022676"/>
    </source>
</evidence>
<dbReference type="GO" id="GO:0004044">
    <property type="term" value="F:amidophosphoribosyltransferase activity"/>
    <property type="evidence" value="ECO:0007669"/>
    <property type="project" value="UniProtKB-UniRule"/>
</dbReference>
<keyword evidence="7" id="KW-0004">4Fe-4S</keyword>
<feature type="binding site" evidence="7 10">
    <location>
        <position position="374"/>
    </location>
    <ligand>
        <name>Mg(2+)</name>
        <dbReference type="ChEBI" id="CHEBI:18420"/>
    </ligand>
</feature>
<dbReference type="InterPro" id="IPR029057">
    <property type="entry name" value="PRTase-like"/>
</dbReference>
<evidence type="ECO:0000256" key="8">
    <source>
        <dbReference type="PIRNR" id="PIRNR000485"/>
    </source>
</evidence>
<dbReference type="SUPFAM" id="SSF56235">
    <property type="entry name" value="N-terminal nucleophile aminohydrolases (Ntn hydrolases)"/>
    <property type="match status" value="1"/>
</dbReference>
<dbReference type="InterPro" id="IPR005854">
    <property type="entry name" value="PurF"/>
</dbReference>
<evidence type="ECO:0000256" key="6">
    <source>
        <dbReference type="ARBA" id="ARBA00022962"/>
    </source>
</evidence>
<keyword evidence="7 11" id="KW-0411">Iron-sulfur</keyword>
<feature type="binding site" evidence="7 11">
    <location>
        <position position="411"/>
    </location>
    <ligand>
        <name>[4Fe-4S] cluster</name>
        <dbReference type="ChEBI" id="CHEBI:49883"/>
    </ligand>
</feature>
<dbReference type="SUPFAM" id="SSF53271">
    <property type="entry name" value="PRTase-like"/>
    <property type="match status" value="1"/>
</dbReference>
<dbReference type="GO" id="GO:0000287">
    <property type="term" value="F:magnesium ion binding"/>
    <property type="evidence" value="ECO:0007669"/>
    <property type="project" value="UniProtKB-UniRule"/>
</dbReference>
<keyword evidence="7 11" id="KW-0408">Iron</keyword>
<dbReference type="Pfam" id="PF13537">
    <property type="entry name" value="GATase_7"/>
    <property type="match status" value="1"/>
</dbReference>
<accession>A0A949JWJ7</accession>
<dbReference type="GO" id="GO:0006189">
    <property type="term" value="P:'de novo' IMP biosynthetic process"/>
    <property type="evidence" value="ECO:0007669"/>
    <property type="project" value="UniProtKB-UniRule"/>
</dbReference>
<keyword evidence="5 7" id="KW-0658">Purine biosynthesis</keyword>
<evidence type="ECO:0000256" key="7">
    <source>
        <dbReference type="HAMAP-Rule" id="MF_01931"/>
    </source>
</evidence>
<comment type="caution">
    <text evidence="13">The sequence shown here is derived from an EMBL/GenBank/DDBJ whole genome shotgun (WGS) entry which is preliminary data.</text>
</comment>
<keyword evidence="7 10" id="KW-0460">Magnesium</keyword>
<evidence type="ECO:0000256" key="1">
    <source>
        <dbReference type="ARBA" id="ARBA00005209"/>
    </source>
</evidence>
<dbReference type="InterPro" id="IPR017932">
    <property type="entry name" value="GATase_2_dom"/>
</dbReference>
<dbReference type="CDD" id="cd06223">
    <property type="entry name" value="PRTases_typeI"/>
    <property type="match status" value="1"/>
</dbReference>
<evidence type="ECO:0000256" key="4">
    <source>
        <dbReference type="ARBA" id="ARBA00022679"/>
    </source>
</evidence>
<dbReference type="InterPro" id="IPR035584">
    <property type="entry name" value="PurF_N"/>
</dbReference>
<dbReference type="Gene3D" id="3.40.50.2020">
    <property type="match status" value="1"/>
</dbReference>
<dbReference type="NCBIfam" id="TIGR01134">
    <property type="entry name" value="purF"/>
    <property type="match status" value="1"/>
</dbReference>
<feature type="domain" description="Glutamine amidotransferase type-2" evidence="12">
    <location>
        <begin position="20"/>
        <end position="246"/>
    </location>
</feature>
<keyword evidence="14" id="KW-1185">Reference proteome</keyword>
<reference evidence="13" key="1">
    <citation type="submission" date="2021-06" db="EMBL/GenBank/DDBJ databases">
        <title>Description of novel taxa of the family Lachnospiraceae.</title>
        <authorList>
            <person name="Chaplin A.V."/>
            <person name="Sokolova S.R."/>
            <person name="Pikina A.P."/>
            <person name="Korzhanova M."/>
            <person name="Belova V."/>
            <person name="Korostin D."/>
            <person name="Efimov B.A."/>
        </authorList>
    </citation>
    <scope>NUCLEOTIDE SEQUENCE</scope>
    <source>
        <strain evidence="13">ASD5720</strain>
    </source>
</reference>
<dbReference type="CDD" id="cd00715">
    <property type="entry name" value="GPATase_N"/>
    <property type="match status" value="1"/>
</dbReference>
<dbReference type="PIRSF" id="PIRSF000485">
    <property type="entry name" value="Amd_phspho_trans"/>
    <property type="match status" value="1"/>
</dbReference>
<keyword evidence="6 7" id="KW-0315">Glutamine amidotransferase</keyword>
<dbReference type="EMBL" id="JAHQCW010000003">
    <property type="protein sequence ID" value="MBU9735414.1"/>
    <property type="molecule type" value="Genomic_DNA"/>
</dbReference>
<dbReference type="HAMAP" id="MF_01931">
    <property type="entry name" value="PurF"/>
    <property type="match status" value="1"/>
</dbReference>
<keyword evidence="3 7" id="KW-0328">Glycosyltransferase</keyword>
<keyword evidence="7 10" id="KW-0479">Metal-binding</keyword>
<dbReference type="PROSITE" id="PS51278">
    <property type="entry name" value="GATASE_TYPE_2"/>
    <property type="match status" value="1"/>
</dbReference>
<feature type="binding site" evidence="7 11">
    <location>
        <position position="463"/>
    </location>
    <ligand>
        <name>[4Fe-4S] cluster</name>
        <dbReference type="ChEBI" id="CHEBI:49883"/>
    </ligand>
</feature>
<name>A0A949JWJ7_9FIRM</name>
<comment type="catalytic activity">
    <reaction evidence="7 8">
        <text>5-phospho-beta-D-ribosylamine + L-glutamate + diphosphate = 5-phospho-alpha-D-ribose 1-diphosphate + L-glutamine + H2O</text>
        <dbReference type="Rhea" id="RHEA:14905"/>
        <dbReference type="ChEBI" id="CHEBI:15377"/>
        <dbReference type="ChEBI" id="CHEBI:29985"/>
        <dbReference type="ChEBI" id="CHEBI:33019"/>
        <dbReference type="ChEBI" id="CHEBI:58017"/>
        <dbReference type="ChEBI" id="CHEBI:58359"/>
        <dbReference type="ChEBI" id="CHEBI:58681"/>
        <dbReference type="EC" id="2.4.2.14"/>
    </reaction>
</comment>
<dbReference type="InterPro" id="IPR000836">
    <property type="entry name" value="PRTase_dom"/>
</dbReference>
<evidence type="ECO:0000313" key="13">
    <source>
        <dbReference type="EMBL" id="MBU9735414.1"/>
    </source>
</evidence>